<evidence type="ECO:0000256" key="1">
    <source>
        <dbReference type="SAM" id="SignalP"/>
    </source>
</evidence>
<keyword evidence="1" id="KW-0732">Signal</keyword>
<dbReference type="EMBL" id="JAHRIN010058978">
    <property type="protein sequence ID" value="MEQ2211541.1"/>
    <property type="molecule type" value="Genomic_DNA"/>
</dbReference>
<name>A0ABV0RUH2_9TELE</name>
<proteinExistence type="predicted"/>
<accession>A0ABV0RUH2</accession>
<sequence>MHCATLELLANLYVLPVWSSLQIMHKKNRDELKKRPKSHLSSCLLASLIFQILTNQKKKKTKHTNTGIETSLVWQITVHPFKPFFHFHSLPLSQHVLCIA</sequence>
<keyword evidence="3" id="KW-1185">Reference proteome</keyword>
<protein>
    <submittedName>
        <fullName evidence="2">Uncharacterized protein</fullName>
    </submittedName>
</protein>
<evidence type="ECO:0000313" key="2">
    <source>
        <dbReference type="EMBL" id="MEQ2211541.1"/>
    </source>
</evidence>
<comment type="caution">
    <text evidence="2">The sequence shown here is derived from an EMBL/GenBank/DDBJ whole genome shotgun (WGS) entry which is preliminary data.</text>
</comment>
<feature type="chain" id="PRO_5045806825" evidence="1">
    <location>
        <begin position="20"/>
        <end position="100"/>
    </location>
</feature>
<dbReference type="Proteomes" id="UP001434883">
    <property type="component" value="Unassembled WGS sequence"/>
</dbReference>
<evidence type="ECO:0000313" key="3">
    <source>
        <dbReference type="Proteomes" id="UP001434883"/>
    </source>
</evidence>
<reference evidence="2 3" key="1">
    <citation type="submission" date="2021-06" db="EMBL/GenBank/DDBJ databases">
        <authorList>
            <person name="Palmer J.M."/>
        </authorList>
    </citation>
    <scope>NUCLEOTIDE SEQUENCE [LARGE SCALE GENOMIC DNA]</scope>
    <source>
        <strain evidence="2 3">XC_2019</strain>
        <tissue evidence="2">Muscle</tissue>
    </source>
</reference>
<gene>
    <name evidence="2" type="ORF">XENOCAPTIV_005758</name>
</gene>
<feature type="signal peptide" evidence="1">
    <location>
        <begin position="1"/>
        <end position="19"/>
    </location>
</feature>
<organism evidence="2 3">
    <name type="scientific">Xenoophorus captivus</name>
    <dbReference type="NCBI Taxonomy" id="1517983"/>
    <lineage>
        <taxon>Eukaryota</taxon>
        <taxon>Metazoa</taxon>
        <taxon>Chordata</taxon>
        <taxon>Craniata</taxon>
        <taxon>Vertebrata</taxon>
        <taxon>Euteleostomi</taxon>
        <taxon>Actinopterygii</taxon>
        <taxon>Neopterygii</taxon>
        <taxon>Teleostei</taxon>
        <taxon>Neoteleostei</taxon>
        <taxon>Acanthomorphata</taxon>
        <taxon>Ovalentaria</taxon>
        <taxon>Atherinomorphae</taxon>
        <taxon>Cyprinodontiformes</taxon>
        <taxon>Goodeidae</taxon>
        <taxon>Xenoophorus</taxon>
    </lineage>
</organism>